<dbReference type="GO" id="GO:0005634">
    <property type="term" value="C:nucleus"/>
    <property type="evidence" value="ECO:0007669"/>
    <property type="project" value="UniProtKB-SubCell"/>
</dbReference>
<keyword evidence="3" id="KW-0479">Metal-binding</keyword>
<comment type="caution">
    <text evidence="14">The sequence shown here is derived from an EMBL/GenBank/DDBJ whole genome shotgun (WGS) entry which is preliminary data.</text>
</comment>
<dbReference type="SMART" id="SM00355">
    <property type="entry name" value="ZnF_C2H2"/>
    <property type="match status" value="2"/>
</dbReference>
<evidence type="ECO:0000256" key="6">
    <source>
        <dbReference type="ARBA" id="ARBA00022833"/>
    </source>
</evidence>
<comment type="similarity">
    <text evidence="11">Belongs to the snail C2H2-type zinc-finger protein family.</text>
</comment>
<dbReference type="OrthoDB" id="5876240at2759"/>
<comment type="similarity">
    <text evidence="2">Belongs to the krueppel C2H2-type zinc-finger protein family.</text>
</comment>
<dbReference type="FunFam" id="3.30.160.60:FF:000882">
    <property type="entry name" value="Predicted gene, 21060"/>
    <property type="match status" value="1"/>
</dbReference>
<proteinExistence type="inferred from homology"/>
<feature type="domain" description="C2H2-type" evidence="13">
    <location>
        <begin position="6"/>
        <end position="33"/>
    </location>
</feature>
<evidence type="ECO:0000256" key="5">
    <source>
        <dbReference type="ARBA" id="ARBA00022771"/>
    </source>
</evidence>
<dbReference type="InterPro" id="IPR013087">
    <property type="entry name" value="Znf_C2H2_type"/>
</dbReference>
<sequence>MGEKPFACEKCKYRTSDHNSLRRHKMQHSGVRPYRCPYCDYASIQSTTFKVHLKDKHPGLGKYRQ</sequence>
<keyword evidence="8" id="KW-0238">DNA-binding</keyword>
<evidence type="ECO:0000256" key="12">
    <source>
        <dbReference type="PROSITE-ProRule" id="PRU00042"/>
    </source>
</evidence>
<keyword evidence="10" id="KW-0539">Nucleus</keyword>
<dbReference type="GO" id="GO:0008270">
    <property type="term" value="F:zinc ion binding"/>
    <property type="evidence" value="ECO:0007669"/>
    <property type="project" value="UniProtKB-KW"/>
</dbReference>
<accession>A0A5B7HAI6</accession>
<dbReference type="PROSITE" id="PS50157">
    <property type="entry name" value="ZINC_FINGER_C2H2_2"/>
    <property type="match status" value="1"/>
</dbReference>
<dbReference type="Pfam" id="PF00096">
    <property type="entry name" value="zf-C2H2"/>
    <property type="match status" value="1"/>
</dbReference>
<evidence type="ECO:0000256" key="9">
    <source>
        <dbReference type="ARBA" id="ARBA00023163"/>
    </source>
</evidence>
<dbReference type="Gene3D" id="3.30.160.60">
    <property type="entry name" value="Classic Zinc Finger"/>
    <property type="match status" value="2"/>
</dbReference>
<dbReference type="Proteomes" id="UP000324222">
    <property type="component" value="Unassembled WGS sequence"/>
</dbReference>
<evidence type="ECO:0000313" key="14">
    <source>
        <dbReference type="EMBL" id="MPC66675.1"/>
    </source>
</evidence>
<organism evidence="14 15">
    <name type="scientific">Portunus trituberculatus</name>
    <name type="common">Swimming crab</name>
    <name type="synonym">Neptunus trituberculatus</name>
    <dbReference type="NCBI Taxonomy" id="210409"/>
    <lineage>
        <taxon>Eukaryota</taxon>
        <taxon>Metazoa</taxon>
        <taxon>Ecdysozoa</taxon>
        <taxon>Arthropoda</taxon>
        <taxon>Crustacea</taxon>
        <taxon>Multicrustacea</taxon>
        <taxon>Malacostraca</taxon>
        <taxon>Eumalacostraca</taxon>
        <taxon>Eucarida</taxon>
        <taxon>Decapoda</taxon>
        <taxon>Pleocyemata</taxon>
        <taxon>Brachyura</taxon>
        <taxon>Eubrachyura</taxon>
        <taxon>Portunoidea</taxon>
        <taxon>Portunidae</taxon>
        <taxon>Portuninae</taxon>
        <taxon>Portunus</taxon>
    </lineage>
</organism>
<evidence type="ECO:0000256" key="7">
    <source>
        <dbReference type="ARBA" id="ARBA00023015"/>
    </source>
</evidence>
<evidence type="ECO:0000256" key="2">
    <source>
        <dbReference type="ARBA" id="ARBA00006991"/>
    </source>
</evidence>
<dbReference type="InterPro" id="IPR050527">
    <property type="entry name" value="Snail/Krueppel_Znf"/>
</dbReference>
<keyword evidence="6" id="KW-0862">Zinc</keyword>
<dbReference type="SUPFAM" id="SSF57667">
    <property type="entry name" value="beta-beta-alpha zinc fingers"/>
    <property type="match status" value="1"/>
</dbReference>
<dbReference type="GO" id="GO:0000981">
    <property type="term" value="F:DNA-binding transcription factor activity, RNA polymerase II-specific"/>
    <property type="evidence" value="ECO:0007669"/>
    <property type="project" value="TreeGrafter"/>
</dbReference>
<dbReference type="EMBL" id="VSRR010025107">
    <property type="protein sequence ID" value="MPC66675.1"/>
    <property type="molecule type" value="Genomic_DNA"/>
</dbReference>
<evidence type="ECO:0000256" key="3">
    <source>
        <dbReference type="ARBA" id="ARBA00022723"/>
    </source>
</evidence>
<keyword evidence="15" id="KW-1185">Reference proteome</keyword>
<protein>
    <submittedName>
        <fullName evidence="14">Zinc finger protein 407</fullName>
    </submittedName>
</protein>
<name>A0A5B7HAI6_PORTR</name>
<dbReference type="PANTHER" id="PTHR24388:SF54">
    <property type="entry name" value="PROTEIN ESCARGOT"/>
    <property type="match status" value="1"/>
</dbReference>
<dbReference type="FunFam" id="3.30.160.60:FF:000075">
    <property type="entry name" value="Putative zinc finger protein 536"/>
    <property type="match status" value="1"/>
</dbReference>
<dbReference type="InterPro" id="IPR036236">
    <property type="entry name" value="Znf_C2H2_sf"/>
</dbReference>
<evidence type="ECO:0000256" key="10">
    <source>
        <dbReference type="ARBA" id="ARBA00023242"/>
    </source>
</evidence>
<evidence type="ECO:0000259" key="13">
    <source>
        <dbReference type="PROSITE" id="PS50157"/>
    </source>
</evidence>
<gene>
    <name evidence="14" type="primary">ZNF407_2</name>
    <name evidence="14" type="ORF">E2C01_060826</name>
</gene>
<comment type="subcellular location">
    <subcellularLocation>
        <location evidence="1">Nucleus</location>
    </subcellularLocation>
</comment>
<dbReference type="AlphaFoldDB" id="A0A5B7HAI6"/>
<evidence type="ECO:0000256" key="8">
    <source>
        <dbReference type="ARBA" id="ARBA00023125"/>
    </source>
</evidence>
<keyword evidence="5 12" id="KW-0863">Zinc-finger</keyword>
<reference evidence="14 15" key="1">
    <citation type="submission" date="2019-05" db="EMBL/GenBank/DDBJ databases">
        <title>Another draft genome of Portunus trituberculatus and its Hox gene families provides insights of decapod evolution.</title>
        <authorList>
            <person name="Jeong J.-H."/>
            <person name="Song I."/>
            <person name="Kim S."/>
            <person name="Choi T."/>
            <person name="Kim D."/>
            <person name="Ryu S."/>
            <person name="Kim W."/>
        </authorList>
    </citation>
    <scope>NUCLEOTIDE SEQUENCE [LARGE SCALE GENOMIC DNA]</scope>
    <source>
        <tissue evidence="14">Muscle</tissue>
    </source>
</reference>
<dbReference type="PANTHER" id="PTHR24388">
    <property type="entry name" value="ZINC FINGER PROTEIN"/>
    <property type="match status" value="1"/>
</dbReference>
<evidence type="ECO:0000256" key="11">
    <source>
        <dbReference type="ARBA" id="ARBA00037948"/>
    </source>
</evidence>
<evidence type="ECO:0000313" key="15">
    <source>
        <dbReference type="Proteomes" id="UP000324222"/>
    </source>
</evidence>
<keyword evidence="4" id="KW-0677">Repeat</keyword>
<evidence type="ECO:0000256" key="1">
    <source>
        <dbReference type="ARBA" id="ARBA00004123"/>
    </source>
</evidence>
<evidence type="ECO:0000256" key="4">
    <source>
        <dbReference type="ARBA" id="ARBA00022737"/>
    </source>
</evidence>
<keyword evidence="7" id="KW-0805">Transcription regulation</keyword>
<dbReference type="GO" id="GO:0000978">
    <property type="term" value="F:RNA polymerase II cis-regulatory region sequence-specific DNA binding"/>
    <property type="evidence" value="ECO:0007669"/>
    <property type="project" value="TreeGrafter"/>
</dbReference>
<keyword evidence="9" id="KW-0804">Transcription</keyword>